<feature type="transmembrane region" description="Helical" evidence="1">
    <location>
        <begin position="434"/>
        <end position="458"/>
    </location>
</feature>
<feature type="chain" id="PRO_5011275316" evidence="2">
    <location>
        <begin position="23"/>
        <end position="464"/>
    </location>
</feature>
<dbReference type="PANTHER" id="PTHR46825">
    <property type="entry name" value="D-ALANYL-D-ALANINE-CARBOXYPEPTIDASE/ENDOPEPTIDASE AMPH"/>
    <property type="match status" value="1"/>
</dbReference>
<dbReference type="SUPFAM" id="SSF56601">
    <property type="entry name" value="beta-lactamase/transpeptidase-like"/>
    <property type="match status" value="1"/>
</dbReference>
<evidence type="ECO:0000256" key="2">
    <source>
        <dbReference type="SAM" id="SignalP"/>
    </source>
</evidence>
<sequence length="464" mass="50817">MKKIIMLVGLLVFLFSPLSVLASVDKSEKLRAFLDEAVDQYNIPGASLAIIENGEIIFENNWGALSDGSTITGDTPFLIGSISKPITALATMMLVEEGRIDLEEPIETYLPSFTYKSESPISVRHLLNQTSGISAADGFEITDRASADWTISEAINQLSGVELVSEPGEVYKYNSANYTLLGGIIEAVTNETFSKYIQDHIFSPLQMDDAAADYERAVQKGLVPGYASWWGNPVKSDSLYDHAGAPYGYMSASTNDLVNFLQFMMDGGDLLSEESLALLTTHPGEVGKYGLGWHFSKTEHFPFHGGSTPHFRGELFFLPEQGIGAVLLTNKHHIMEDGNVYYIMDGIRSILNGEEPNLPAPSYLVQWVLLGILLVILLFTISHIIKLFRTKNPNKKLAYTVGSISIVLAAVLIPLFGLFIGTPWRTIKLFAPDIAFLTHCVVGVLGVYGVAAVILISVKSRKQV</sequence>
<protein>
    <submittedName>
        <fullName evidence="4">Penicillin-binding protein</fullName>
    </submittedName>
</protein>
<dbReference type="InterPro" id="IPR001466">
    <property type="entry name" value="Beta-lactam-related"/>
</dbReference>
<dbReference type="AlphaFoldDB" id="A0A223KPJ9"/>
<feature type="signal peptide" evidence="2">
    <location>
        <begin position="1"/>
        <end position="22"/>
    </location>
</feature>
<keyword evidence="2" id="KW-0732">Signal</keyword>
<evidence type="ECO:0000259" key="3">
    <source>
        <dbReference type="Pfam" id="PF00144"/>
    </source>
</evidence>
<keyword evidence="5" id="KW-1185">Reference proteome</keyword>
<dbReference type="EMBL" id="CP018866">
    <property type="protein sequence ID" value="AST91258.1"/>
    <property type="molecule type" value="Genomic_DNA"/>
</dbReference>
<dbReference type="Pfam" id="PF00144">
    <property type="entry name" value="Beta-lactamase"/>
    <property type="match status" value="1"/>
</dbReference>
<dbReference type="InterPro" id="IPR050491">
    <property type="entry name" value="AmpC-like"/>
</dbReference>
<keyword evidence="1" id="KW-0812">Transmembrane</keyword>
<name>A0A223KPJ9_9BACI</name>
<gene>
    <name evidence="4" type="ORF">BC6307_08195</name>
</gene>
<dbReference type="InterPro" id="IPR012338">
    <property type="entry name" value="Beta-lactam/transpept-like"/>
</dbReference>
<evidence type="ECO:0000313" key="5">
    <source>
        <dbReference type="Proteomes" id="UP000215224"/>
    </source>
</evidence>
<dbReference type="PANTHER" id="PTHR46825:SF9">
    <property type="entry name" value="BETA-LACTAMASE-RELATED DOMAIN-CONTAINING PROTEIN"/>
    <property type="match status" value="1"/>
</dbReference>
<proteinExistence type="predicted"/>
<keyword evidence="1" id="KW-1133">Transmembrane helix</keyword>
<accession>A0A223KPJ9</accession>
<feature type="transmembrane region" description="Helical" evidence="1">
    <location>
        <begin position="397"/>
        <end position="422"/>
    </location>
</feature>
<organism evidence="4 5">
    <name type="scientific">Sutcliffiella cohnii</name>
    <dbReference type="NCBI Taxonomy" id="33932"/>
    <lineage>
        <taxon>Bacteria</taxon>
        <taxon>Bacillati</taxon>
        <taxon>Bacillota</taxon>
        <taxon>Bacilli</taxon>
        <taxon>Bacillales</taxon>
        <taxon>Bacillaceae</taxon>
        <taxon>Sutcliffiella</taxon>
    </lineage>
</organism>
<keyword evidence="1" id="KW-0472">Membrane</keyword>
<reference evidence="4 5" key="1">
    <citation type="submission" date="2016-12" db="EMBL/GenBank/DDBJ databases">
        <title>The whole genome sequencing and assembly of Bacillus cohnii DSM 6307T strain.</title>
        <authorList>
            <person name="Lee Y.-J."/>
            <person name="Yi H."/>
            <person name="Bahn Y.-S."/>
            <person name="Kim J.F."/>
            <person name="Lee D.-W."/>
        </authorList>
    </citation>
    <scope>NUCLEOTIDE SEQUENCE [LARGE SCALE GENOMIC DNA]</scope>
    <source>
        <strain evidence="4 5">DSM 6307</strain>
    </source>
</reference>
<dbReference type="Proteomes" id="UP000215224">
    <property type="component" value="Chromosome"/>
</dbReference>
<dbReference type="RefSeq" id="WP_066411393.1">
    <property type="nucleotide sequence ID" value="NZ_CP018866.1"/>
</dbReference>
<feature type="transmembrane region" description="Helical" evidence="1">
    <location>
        <begin position="364"/>
        <end position="385"/>
    </location>
</feature>
<dbReference type="KEGG" id="bcoh:BC6307_08195"/>
<dbReference type="STRING" id="1314751.GCA_001591425_00401"/>
<evidence type="ECO:0000256" key="1">
    <source>
        <dbReference type="SAM" id="Phobius"/>
    </source>
</evidence>
<feature type="domain" description="Beta-lactamase-related" evidence="3">
    <location>
        <begin position="30"/>
        <end position="337"/>
    </location>
</feature>
<dbReference type="Gene3D" id="3.40.710.10">
    <property type="entry name" value="DD-peptidase/beta-lactamase superfamily"/>
    <property type="match status" value="1"/>
</dbReference>
<evidence type="ECO:0000313" key="4">
    <source>
        <dbReference type="EMBL" id="AST91258.1"/>
    </source>
</evidence>